<dbReference type="GO" id="GO:0005762">
    <property type="term" value="C:mitochondrial large ribosomal subunit"/>
    <property type="evidence" value="ECO:0007669"/>
    <property type="project" value="UniProtKB-UniRule"/>
</dbReference>
<dbReference type="PANTHER" id="PTHR28271">
    <property type="entry name" value="54S RIBOSOMAL PROTEIN L31, MITOCHONDRIAL"/>
    <property type="match status" value="1"/>
</dbReference>
<evidence type="ECO:0000313" key="2">
    <source>
        <dbReference type="EMBL" id="GMM38166.1"/>
    </source>
</evidence>
<dbReference type="Proteomes" id="UP001360560">
    <property type="component" value="Unassembled WGS sequence"/>
</dbReference>
<organism evidence="2 3">
    <name type="scientific">Saccharomycopsis crataegensis</name>
    <dbReference type="NCBI Taxonomy" id="43959"/>
    <lineage>
        <taxon>Eukaryota</taxon>
        <taxon>Fungi</taxon>
        <taxon>Dikarya</taxon>
        <taxon>Ascomycota</taxon>
        <taxon>Saccharomycotina</taxon>
        <taxon>Saccharomycetes</taxon>
        <taxon>Saccharomycopsidaceae</taxon>
        <taxon>Saccharomycopsis</taxon>
    </lineage>
</organism>
<keyword evidence="1" id="KW-0496">Mitochondrion</keyword>
<dbReference type="EMBL" id="BTFZ01000019">
    <property type="protein sequence ID" value="GMM38166.1"/>
    <property type="molecule type" value="Genomic_DNA"/>
</dbReference>
<comment type="subcellular location">
    <subcellularLocation>
        <location evidence="1">Mitochondrion</location>
    </subcellularLocation>
</comment>
<proteinExistence type="predicted"/>
<gene>
    <name evidence="2" type="ORF">DASC09_055050</name>
</gene>
<accession>A0AAV5QUI0</accession>
<protein>
    <recommendedName>
        <fullName evidence="1">Large ribosomal subunit protein mL60</fullName>
    </recommendedName>
</protein>
<dbReference type="GO" id="GO:0032543">
    <property type="term" value="P:mitochondrial translation"/>
    <property type="evidence" value="ECO:0007669"/>
    <property type="project" value="UniProtKB-UniRule"/>
</dbReference>
<reference evidence="2 3" key="1">
    <citation type="journal article" date="2023" name="Elife">
        <title>Identification of key yeast species and microbe-microbe interactions impacting larval growth of Drosophila in the wild.</title>
        <authorList>
            <person name="Mure A."/>
            <person name="Sugiura Y."/>
            <person name="Maeda R."/>
            <person name="Honda K."/>
            <person name="Sakurai N."/>
            <person name="Takahashi Y."/>
            <person name="Watada M."/>
            <person name="Katoh T."/>
            <person name="Gotoh A."/>
            <person name="Gotoh Y."/>
            <person name="Taniguchi I."/>
            <person name="Nakamura K."/>
            <person name="Hayashi T."/>
            <person name="Katayama T."/>
            <person name="Uemura T."/>
            <person name="Hattori Y."/>
        </authorList>
    </citation>
    <scope>NUCLEOTIDE SEQUENCE [LARGE SCALE GENOMIC DNA]</scope>
    <source>
        <strain evidence="2 3">SC-9</strain>
    </source>
</reference>
<name>A0AAV5QUI0_9ASCO</name>
<dbReference type="AlphaFoldDB" id="A0AAV5QUI0"/>
<keyword evidence="1" id="KW-0687">Ribonucleoprotein</keyword>
<dbReference type="GeneID" id="90076155"/>
<dbReference type="Pfam" id="PF09784">
    <property type="entry name" value="L31"/>
    <property type="match status" value="1"/>
</dbReference>
<dbReference type="GO" id="GO:0003735">
    <property type="term" value="F:structural constituent of ribosome"/>
    <property type="evidence" value="ECO:0007669"/>
    <property type="project" value="UniProtKB-UniRule"/>
</dbReference>
<keyword evidence="1 2" id="KW-0689">Ribosomal protein</keyword>
<keyword evidence="3" id="KW-1185">Reference proteome</keyword>
<dbReference type="RefSeq" id="XP_064855162.1">
    <property type="nucleotide sequence ID" value="XM_064999090.1"/>
</dbReference>
<dbReference type="PANTHER" id="PTHR28271:SF1">
    <property type="entry name" value="LARGE RIBOSOMAL SUBUNIT PROTEIN ML60"/>
    <property type="match status" value="1"/>
</dbReference>
<comment type="caution">
    <text evidence="2">The sequence shown here is derived from an EMBL/GenBank/DDBJ whole genome shotgun (WGS) entry which is preliminary data.</text>
</comment>
<comment type="subunit">
    <text evidence="1">Component of the mitochondrial large ribosomal subunit.</text>
</comment>
<evidence type="ECO:0000313" key="3">
    <source>
        <dbReference type="Proteomes" id="UP001360560"/>
    </source>
</evidence>
<evidence type="ECO:0000256" key="1">
    <source>
        <dbReference type="PIRNR" id="PIRNR002216"/>
    </source>
</evidence>
<dbReference type="PIRSF" id="PIRSF002216">
    <property type="entry name" value="MRPL31_prd"/>
    <property type="match status" value="1"/>
</dbReference>
<dbReference type="InterPro" id="IPR016340">
    <property type="entry name" value="Ribosomal_mL60"/>
</dbReference>
<sequence>MFGPFRASFVPQGGLLWKIPWRMSSRQKYRQRKRLQEVDHTIELLTKSLAETNQTCKAIEKLNDPAVFPKESEMAAKDKYTIFSRHSKGYRKGLHKVPKWTKVSHRVNPENF</sequence>